<organism evidence="1 2">
    <name type="scientific">Amycolatopsis oliviviridis</name>
    <dbReference type="NCBI Taxonomy" id="1471590"/>
    <lineage>
        <taxon>Bacteria</taxon>
        <taxon>Bacillati</taxon>
        <taxon>Actinomycetota</taxon>
        <taxon>Actinomycetes</taxon>
        <taxon>Pseudonocardiales</taxon>
        <taxon>Pseudonocardiaceae</taxon>
        <taxon>Amycolatopsis</taxon>
    </lineage>
</organism>
<sequence length="74" mass="7593">MNHVKAWKDPDFRRTISGSDTSLHDNPAGAAEVSFAELGNVAGGTSTIPCVTLPITVSAAVCVPTKNFGSIGCC</sequence>
<comment type="caution">
    <text evidence="1">The sequence shown here is derived from an EMBL/GenBank/DDBJ whole genome shotgun (WGS) entry which is preliminary data.</text>
</comment>
<evidence type="ECO:0008006" key="3">
    <source>
        <dbReference type="Google" id="ProtNLM"/>
    </source>
</evidence>
<dbReference type="RefSeq" id="WP_191260059.1">
    <property type="nucleotide sequence ID" value="NZ_BNAY01000019.1"/>
</dbReference>
<proteinExistence type="predicted"/>
<protein>
    <recommendedName>
        <fullName evidence="3">Mersacidin/lichenicidin family type 2 lantibiotic</fullName>
    </recommendedName>
</protein>
<keyword evidence="2" id="KW-1185">Reference proteome</keyword>
<reference evidence="2" key="1">
    <citation type="journal article" date="2019" name="Int. J. Syst. Evol. Microbiol.">
        <title>The Global Catalogue of Microorganisms (GCM) 10K type strain sequencing project: providing services to taxonomists for standard genome sequencing and annotation.</title>
        <authorList>
            <consortium name="The Broad Institute Genomics Platform"/>
            <consortium name="The Broad Institute Genome Sequencing Center for Infectious Disease"/>
            <person name="Wu L."/>
            <person name="Ma J."/>
        </authorList>
    </citation>
    <scope>NUCLEOTIDE SEQUENCE [LARGE SCALE GENOMIC DNA]</scope>
    <source>
        <strain evidence="2">CGMCC 4.7683</strain>
    </source>
</reference>
<dbReference type="EMBL" id="BNAY01000019">
    <property type="protein sequence ID" value="GHH38572.1"/>
    <property type="molecule type" value="Genomic_DNA"/>
</dbReference>
<dbReference type="NCBIfam" id="TIGR03898">
    <property type="entry name" value="lanti_MRSA_kill"/>
    <property type="match status" value="1"/>
</dbReference>
<evidence type="ECO:0000313" key="2">
    <source>
        <dbReference type="Proteomes" id="UP000635387"/>
    </source>
</evidence>
<evidence type="ECO:0000313" key="1">
    <source>
        <dbReference type="EMBL" id="GHH38572.1"/>
    </source>
</evidence>
<accession>A0ABQ3MBN7</accession>
<gene>
    <name evidence="1" type="ORF">GCM10017790_84550</name>
</gene>
<dbReference type="InterPro" id="IPR027635">
    <property type="entry name" value="Lantibiotic2_lead_pep_dom"/>
</dbReference>
<name>A0ABQ3MBN7_9PSEU</name>
<dbReference type="Proteomes" id="UP000635387">
    <property type="component" value="Unassembled WGS sequence"/>
</dbReference>